<name>A0A2I0VE27_9ASPA</name>
<gene>
    <name evidence="2" type="ORF">MA16_Dca027668</name>
</gene>
<proteinExistence type="predicted"/>
<evidence type="ECO:0000313" key="2">
    <source>
        <dbReference type="EMBL" id="PKU61633.1"/>
    </source>
</evidence>
<feature type="region of interest" description="Disordered" evidence="1">
    <location>
        <begin position="1"/>
        <end position="20"/>
    </location>
</feature>
<reference evidence="2 3" key="1">
    <citation type="journal article" date="2016" name="Sci. Rep.">
        <title>The Dendrobium catenatum Lindl. genome sequence provides insights into polysaccharide synthase, floral development and adaptive evolution.</title>
        <authorList>
            <person name="Zhang G.Q."/>
            <person name="Xu Q."/>
            <person name="Bian C."/>
            <person name="Tsai W.C."/>
            <person name="Yeh C.M."/>
            <person name="Liu K.W."/>
            <person name="Yoshida K."/>
            <person name="Zhang L.S."/>
            <person name="Chang S.B."/>
            <person name="Chen F."/>
            <person name="Shi Y."/>
            <person name="Su Y.Y."/>
            <person name="Zhang Y.Q."/>
            <person name="Chen L.J."/>
            <person name="Yin Y."/>
            <person name="Lin M."/>
            <person name="Huang H."/>
            <person name="Deng H."/>
            <person name="Wang Z.W."/>
            <person name="Zhu S.L."/>
            <person name="Zhao X."/>
            <person name="Deng C."/>
            <person name="Niu S.C."/>
            <person name="Huang J."/>
            <person name="Wang M."/>
            <person name="Liu G.H."/>
            <person name="Yang H.J."/>
            <person name="Xiao X.J."/>
            <person name="Hsiao Y.Y."/>
            <person name="Wu W.L."/>
            <person name="Chen Y.Y."/>
            <person name="Mitsuda N."/>
            <person name="Ohme-Takagi M."/>
            <person name="Luo Y.B."/>
            <person name="Van de Peer Y."/>
            <person name="Liu Z.J."/>
        </authorList>
    </citation>
    <scope>NUCLEOTIDE SEQUENCE [LARGE SCALE GENOMIC DNA]</scope>
    <source>
        <tissue evidence="2">The whole plant</tissue>
    </source>
</reference>
<sequence>MQSAARHLATERQTTNGECSRQLVATRRRTTTEVGRFRVEDKVLVSLGHLKNQKVLFFDSDVIGVDRLLVVSFGYQLNGLICVLYM</sequence>
<dbReference type="EMBL" id="KZ504641">
    <property type="protein sequence ID" value="PKU61633.1"/>
    <property type="molecule type" value="Genomic_DNA"/>
</dbReference>
<dbReference type="Proteomes" id="UP000233837">
    <property type="component" value="Unassembled WGS sequence"/>
</dbReference>
<evidence type="ECO:0000313" key="3">
    <source>
        <dbReference type="Proteomes" id="UP000233837"/>
    </source>
</evidence>
<reference evidence="2 3" key="2">
    <citation type="journal article" date="2017" name="Nature">
        <title>The Apostasia genome and the evolution of orchids.</title>
        <authorList>
            <person name="Zhang G.Q."/>
            <person name="Liu K.W."/>
            <person name="Li Z."/>
            <person name="Lohaus R."/>
            <person name="Hsiao Y.Y."/>
            <person name="Niu S.C."/>
            <person name="Wang J.Y."/>
            <person name="Lin Y.C."/>
            <person name="Xu Q."/>
            <person name="Chen L.J."/>
            <person name="Yoshida K."/>
            <person name="Fujiwara S."/>
            <person name="Wang Z.W."/>
            <person name="Zhang Y.Q."/>
            <person name="Mitsuda N."/>
            <person name="Wang M."/>
            <person name="Liu G.H."/>
            <person name="Pecoraro L."/>
            <person name="Huang H.X."/>
            <person name="Xiao X.J."/>
            <person name="Lin M."/>
            <person name="Wu X.Y."/>
            <person name="Wu W.L."/>
            <person name="Chen Y.Y."/>
            <person name="Chang S.B."/>
            <person name="Sakamoto S."/>
            <person name="Ohme-Takagi M."/>
            <person name="Yagi M."/>
            <person name="Zeng S.J."/>
            <person name="Shen C.Y."/>
            <person name="Yeh C.M."/>
            <person name="Luo Y.B."/>
            <person name="Tsai W.C."/>
            <person name="Van de Peer Y."/>
            <person name="Liu Z.J."/>
        </authorList>
    </citation>
    <scope>NUCLEOTIDE SEQUENCE [LARGE SCALE GENOMIC DNA]</scope>
    <source>
        <tissue evidence="2">The whole plant</tissue>
    </source>
</reference>
<keyword evidence="3" id="KW-1185">Reference proteome</keyword>
<dbReference type="AlphaFoldDB" id="A0A2I0VE27"/>
<protein>
    <submittedName>
        <fullName evidence="2">Uncharacterized protein</fullName>
    </submittedName>
</protein>
<accession>A0A2I0VE27</accession>
<organism evidence="2 3">
    <name type="scientific">Dendrobium catenatum</name>
    <dbReference type="NCBI Taxonomy" id="906689"/>
    <lineage>
        <taxon>Eukaryota</taxon>
        <taxon>Viridiplantae</taxon>
        <taxon>Streptophyta</taxon>
        <taxon>Embryophyta</taxon>
        <taxon>Tracheophyta</taxon>
        <taxon>Spermatophyta</taxon>
        <taxon>Magnoliopsida</taxon>
        <taxon>Liliopsida</taxon>
        <taxon>Asparagales</taxon>
        <taxon>Orchidaceae</taxon>
        <taxon>Epidendroideae</taxon>
        <taxon>Malaxideae</taxon>
        <taxon>Dendrobiinae</taxon>
        <taxon>Dendrobium</taxon>
    </lineage>
</organism>
<evidence type="ECO:0000256" key="1">
    <source>
        <dbReference type="SAM" id="MobiDB-lite"/>
    </source>
</evidence>